<feature type="compositionally biased region" description="Low complexity" evidence="1">
    <location>
        <begin position="626"/>
        <end position="637"/>
    </location>
</feature>
<dbReference type="Proteomes" id="UP000578531">
    <property type="component" value="Unassembled WGS sequence"/>
</dbReference>
<feature type="region of interest" description="Disordered" evidence="1">
    <location>
        <begin position="145"/>
        <end position="273"/>
    </location>
</feature>
<feature type="region of interest" description="Disordered" evidence="1">
    <location>
        <begin position="619"/>
        <end position="641"/>
    </location>
</feature>
<feature type="compositionally biased region" description="Polar residues" evidence="1">
    <location>
        <begin position="255"/>
        <end position="266"/>
    </location>
</feature>
<evidence type="ECO:0000313" key="3">
    <source>
        <dbReference type="Proteomes" id="UP000578531"/>
    </source>
</evidence>
<protein>
    <submittedName>
        <fullName evidence="2">Uncharacterized protein</fullName>
    </submittedName>
</protein>
<feature type="compositionally biased region" description="Polar residues" evidence="1">
    <location>
        <begin position="92"/>
        <end position="114"/>
    </location>
</feature>
<accession>A0A8H6L4M0</accession>
<feature type="region of interest" description="Disordered" evidence="1">
    <location>
        <begin position="445"/>
        <end position="484"/>
    </location>
</feature>
<feature type="region of interest" description="Disordered" evidence="1">
    <location>
        <begin position="698"/>
        <end position="730"/>
    </location>
</feature>
<dbReference type="AlphaFoldDB" id="A0A8H6L4M0"/>
<comment type="caution">
    <text evidence="2">The sequence shown here is derived from an EMBL/GenBank/DDBJ whole genome shotgun (WGS) entry which is preliminary data.</text>
</comment>
<dbReference type="RefSeq" id="XP_037164783.1">
    <property type="nucleotide sequence ID" value="XM_037308517.1"/>
</dbReference>
<gene>
    <name evidence="2" type="ORF">HO173_006608</name>
</gene>
<feature type="region of interest" description="Disordered" evidence="1">
    <location>
        <begin position="745"/>
        <end position="765"/>
    </location>
</feature>
<feature type="compositionally biased region" description="Polar residues" evidence="1">
    <location>
        <begin position="188"/>
        <end position="197"/>
    </location>
</feature>
<organism evidence="2 3">
    <name type="scientific">Letharia columbiana</name>
    <dbReference type="NCBI Taxonomy" id="112416"/>
    <lineage>
        <taxon>Eukaryota</taxon>
        <taxon>Fungi</taxon>
        <taxon>Dikarya</taxon>
        <taxon>Ascomycota</taxon>
        <taxon>Pezizomycotina</taxon>
        <taxon>Lecanoromycetes</taxon>
        <taxon>OSLEUM clade</taxon>
        <taxon>Lecanoromycetidae</taxon>
        <taxon>Lecanorales</taxon>
        <taxon>Lecanorineae</taxon>
        <taxon>Parmeliaceae</taxon>
        <taxon>Letharia</taxon>
    </lineage>
</organism>
<name>A0A8H6L4M0_9LECA</name>
<dbReference type="EMBL" id="JACCJC010000025">
    <property type="protein sequence ID" value="KAF6235412.1"/>
    <property type="molecule type" value="Genomic_DNA"/>
</dbReference>
<dbReference type="GeneID" id="59288269"/>
<evidence type="ECO:0000313" key="2">
    <source>
        <dbReference type="EMBL" id="KAF6235412.1"/>
    </source>
</evidence>
<feature type="compositionally biased region" description="Polar residues" evidence="1">
    <location>
        <begin position="471"/>
        <end position="484"/>
    </location>
</feature>
<keyword evidence="3" id="KW-1185">Reference proteome</keyword>
<proteinExistence type="predicted"/>
<dbReference type="OrthoDB" id="5375205at2759"/>
<evidence type="ECO:0000256" key="1">
    <source>
        <dbReference type="SAM" id="MobiDB-lite"/>
    </source>
</evidence>
<feature type="region of interest" description="Disordered" evidence="1">
    <location>
        <begin position="92"/>
        <end position="118"/>
    </location>
</feature>
<reference evidence="2 3" key="1">
    <citation type="journal article" date="2020" name="Genomics">
        <title>Complete, high-quality genomes from long-read metagenomic sequencing of two wolf lichen thalli reveals enigmatic genome architecture.</title>
        <authorList>
            <person name="McKenzie S.K."/>
            <person name="Walston R.F."/>
            <person name="Allen J.L."/>
        </authorList>
    </citation>
    <scope>NUCLEOTIDE SEQUENCE [LARGE SCALE GENOMIC DNA]</scope>
    <source>
        <strain evidence="2">WasteWater2</strain>
    </source>
</reference>
<sequence>MAEKEATGKLEKQDLALELGWQYLEEDKAEKKADTTLSHHSIDALQALREDFVDTDWGQVYYDTGEDADDEISTDDDYEEIHPLHVRKAKTSNENNQVRLSTAHPEQTTQTTAHTHSRVECTDNFAQAQKNSAEAGHTAPIALKHNLPRAPTPYPEPLSVQQVSDLLHPSPPLRRRKGSMALGKKTSDSATAHSMMSKTEETQDALYSNDQDRAAVNNKNSDAYLTPTHRGKMSKAHDNQNPSSGEDQGNAAEIGQSSETSTNSKNHVVKHKTSGFPKADAVLGYGEEDKITPKKTMTNLITSPKASHEKKSFRKLFHRKESTESTTPPSSSAKTAARMTISAPTLVDASPNAKVLLNSARLLVDASPDGKNVVNYSRPIAPHSSSDVSNGSPVVRSRSEAVFDRSIPFSGPYTSPEGLTDKSGNIPVDLNTSLIYDHSNASAVRGHQAALERGDIPETSATEKNPDASDSDSFNPSDYSGDENSVQQAVAMPIVFRGKAKLVDVRPPRGTTTAASGNRSGVDIAIAPGTAQITDRDAEALGAQDADRYCRNAMTSQTRPTTITTDDPFIDPAYQKLLAKPANEIAAKEMARIKAAREAENMGGGLMDRMNALLAKSNAKPAVKSTGDATTGPRTTTSESLLSKMRALAKKPKKGKEQEDSEEEVVRKVKAEKERGLREEKEINAMIKAKLATKDAANGGVRGAGIPRIDYGPPNPRTALGGSGPTDEERAHARTLADRRAAGLATGHIPIHKDNTTARGQFEGY</sequence>